<dbReference type="AlphaFoldDB" id="A0AB34IKY9"/>
<dbReference type="SMART" id="SM01141">
    <property type="entry name" value="DRY_EERY"/>
    <property type="match status" value="1"/>
</dbReference>
<gene>
    <name evidence="3" type="ORF">AB1Y20_012585</name>
</gene>
<evidence type="ECO:0000313" key="3">
    <source>
        <dbReference type="EMBL" id="KAL1499902.1"/>
    </source>
</evidence>
<feature type="region of interest" description="Disordered" evidence="1">
    <location>
        <begin position="98"/>
        <end position="150"/>
    </location>
</feature>
<comment type="caution">
    <text evidence="3">The sequence shown here is derived from an EMBL/GenBank/DDBJ whole genome shotgun (WGS) entry which is preliminary data.</text>
</comment>
<dbReference type="EMBL" id="JBGBPQ010000024">
    <property type="protein sequence ID" value="KAL1499902.1"/>
    <property type="molecule type" value="Genomic_DNA"/>
</dbReference>
<evidence type="ECO:0000313" key="4">
    <source>
        <dbReference type="Proteomes" id="UP001515480"/>
    </source>
</evidence>
<name>A0AB34IKY9_PRYPA</name>
<dbReference type="InterPro" id="IPR019147">
    <property type="entry name" value="SWAP_N_domain"/>
</dbReference>
<accession>A0AB34IKY9</accession>
<evidence type="ECO:0000259" key="2">
    <source>
        <dbReference type="SMART" id="SM01141"/>
    </source>
</evidence>
<feature type="compositionally biased region" description="Basic and acidic residues" evidence="1">
    <location>
        <begin position="109"/>
        <end position="150"/>
    </location>
</feature>
<dbReference type="Proteomes" id="UP001515480">
    <property type="component" value="Unassembled WGS sequence"/>
</dbReference>
<proteinExistence type="predicted"/>
<protein>
    <recommendedName>
        <fullName evidence="2">Suppressor of white apricot N-terminal domain-containing protein</fullName>
    </recommendedName>
</protein>
<reference evidence="3 4" key="1">
    <citation type="journal article" date="2024" name="Science">
        <title>Giant polyketide synthase enzymes in the biosynthesis of giant marine polyether toxins.</title>
        <authorList>
            <person name="Fallon T.R."/>
            <person name="Shende V.V."/>
            <person name="Wierzbicki I.H."/>
            <person name="Pendleton A.L."/>
            <person name="Watervoot N.F."/>
            <person name="Auber R.P."/>
            <person name="Gonzalez D.J."/>
            <person name="Wisecaver J.H."/>
            <person name="Moore B.S."/>
        </authorList>
    </citation>
    <scope>NUCLEOTIDE SEQUENCE [LARGE SCALE GENOMIC DNA]</scope>
    <source>
        <strain evidence="3 4">12B1</strain>
    </source>
</reference>
<evidence type="ECO:0000256" key="1">
    <source>
        <dbReference type="SAM" id="MobiDB-lite"/>
    </source>
</evidence>
<feature type="compositionally biased region" description="Low complexity" evidence="1">
    <location>
        <begin position="98"/>
        <end position="108"/>
    </location>
</feature>
<organism evidence="3 4">
    <name type="scientific">Prymnesium parvum</name>
    <name type="common">Toxic golden alga</name>
    <dbReference type="NCBI Taxonomy" id="97485"/>
    <lineage>
        <taxon>Eukaryota</taxon>
        <taxon>Haptista</taxon>
        <taxon>Haptophyta</taxon>
        <taxon>Prymnesiophyceae</taxon>
        <taxon>Prymnesiales</taxon>
        <taxon>Prymnesiaceae</taxon>
        <taxon>Prymnesium</taxon>
    </lineage>
</organism>
<sequence length="309" mass="34641">MKRPREDPSSPELIALGYAVTLFDDPLLSAKQQAAHLQTHPHDAELTLDRYDARLLLDGVELTHAAAPSASASASTAKVEAEGGAEVEAERWAALAEAEALEGAQQEAEAARQREAEETERRLKQAREAEETERRLKQAREAEETERRLKQAREVPPLLRRVVDFVCAQPSPHHHRARPLLPPTLHHAPPLLLITPRTTHRHATICPFLQHRRHRFQHSPSHLHSLHLALLTHCCDDTQPAHERELVEQALRDSAGGAVRFGFLFSGQPQHALYTALRDGTPLPSIKAKEEIQAERRQRAKMLAAQLML</sequence>
<dbReference type="Pfam" id="PF09750">
    <property type="entry name" value="DRY_EERY"/>
    <property type="match status" value="1"/>
</dbReference>
<feature type="domain" description="Suppressor of white apricot N-terminal" evidence="2">
    <location>
        <begin position="11"/>
        <end position="129"/>
    </location>
</feature>
<feature type="region of interest" description="Disordered" evidence="1">
    <location>
        <begin position="66"/>
        <end position="85"/>
    </location>
</feature>
<keyword evidence="4" id="KW-1185">Reference proteome</keyword>